<proteinExistence type="predicted"/>
<organism evidence="2">
    <name type="scientific">Perkinsus marinus (strain ATCC 50983 / TXsc)</name>
    <dbReference type="NCBI Taxonomy" id="423536"/>
    <lineage>
        <taxon>Eukaryota</taxon>
        <taxon>Sar</taxon>
        <taxon>Alveolata</taxon>
        <taxon>Perkinsozoa</taxon>
        <taxon>Perkinsea</taxon>
        <taxon>Perkinsida</taxon>
        <taxon>Perkinsidae</taxon>
        <taxon>Perkinsus</taxon>
    </lineage>
</organism>
<keyword evidence="2" id="KW-1185">Reference proteome</keyword>
<dbReference type="AlphaFoldDB" id="C5LBA8"/>
<sequence length="293" mass="32501">MILQYSQTQQILLSIPDDDFMDCISVDTGNDTKVGPLVHQKLAELDGVSRVMFDAARRAQAEIQHYLTAEGESEFVSVGKAGPVELMARPPPVGEKFQVMMGRRSFGRHEIDLNSLLDTLMDPTALSKYNPHASDGRILRKGLIDEPERRLDLQYATFKGTGSGLLSIGMCSKTDCPYQDPQPGLVRCEFLCYGYAIMRDPQTGELSVTMFSQADPGGNVRNIPTWIANKGQRAQPASLNHLYNLLKADQRYFQSVAMREPCAVVVAADHSKSAEVVVAAIAWYEFSFPKYSK</sequence>
<evidence type="ECO:0000313" key="2">
    <source>
        <dbReference type="Proteomes" id="UP000007800"/>
    </source>
</evidence>
<dbReference type="InterPro" id="IPR023393">
    <property type="entry name" value="START-like_dom_sf"/>
</dbReference>
<accession>C5LBA8</accession>
<name>C5LBA8_PERM5</name>
<dbReference type="SUPFAM" id="SSF55961">
    <property type="entry name" value="Bet v1-like"/>
    <property type="match status" value="1"/>
</dbReference>
<gene>
    <name evidence="1" type="ORF">Pmar_PMAR028224</name>
</gene>
<dbReference type="InParanoid" id="C5LBA8"/>
<reference evidence="1 2" key="1">
    <citation type="submission" date="2008-07" db="EMBL/GenBank/DDBJ databases">
        <authorList>
            <person name="El-Sayed N."/>
            <person name="Caler E."/>
            <person name="Inman J."/>
            <person name="Amedeo P."/>
            <person name="Hass B."/>
            <person name="Wortman J."/>
        </authorList>
    </citation>
    <scope>NUCLEOTIDE SEQUENCE [LARGE SCALE GENOMIC DNA]</scope>
    <source>
        <strain evidence="2">ATCC 50983 / TXsc</strain>
    </source>
</reference>
<dbReference type="Proteomes" id="UP000007800">
    <property type="component" value="Unassembled WGS sequence"/>
</dbReference>
<dbReference type="GeneID" id="9087067"/>
<dbReference type="EMBL" id="GG680905">
    <property type="protein sequence ID" value="EER06036.1"/>
    <property type="molecule type" value="Genomic_DNA"/>
</dbReference>
<dbReference type="OrthoDB" id="438014at2759"/>
<evidence type="ECO:0008006" key="3">
    <source>
        <dbReference type="Google" id="ProtNLM"/>
    </source>
</evidence>
<protein>
    <recommendedName>
        <fullName evidence="3">START domain-containing protein</fullName>
    </recommendedName>
</protein>
<evidence type="ECO:0000313" key="1">
    <source>
        <dbReference type="EMBL" id="EER06036.1"/>
    </source>
</evidence>
<dbReference type="Gene3D" id="3.30.530.20">
    <property type="match status" value="1"/>
</dbReference>
<dbReference type="RefSeq" id="XP_002774220.1">
    <property type="nucleotide sequence ID" value="XM_002774174.1"/>
</dbReference>